<dbReference type="FunFam" id="1.10.10.10:FF:000001">
    <property type="entry name" value="LysR family transcriptional regulator"/>
    <property type="match status" value="1"/>
</dbReference>
<dbReference type="InterPro" id="IPR036388">
    <property type="entry name" value="WH-like_DNA-bd_sf"/>
</dbReference>
<dbReference type="Pfam" id="PF00126">
    <property type="entry name" value="HTH_1"/>
    <property type="match status" value="1"/>
</dbReference>
<dbReference type="GO" id="GO:0005829">
    <property type="term" value="C:cytosol"/>
    <property type="evidence" value="ECO:0007669"/>
    <property type="project" value="TreeGrafter"/>
</dbReference>
<evidence type="ECO:0000313" key="7">
    <source>
        <dbReference type="Proteomes" id="UP000233293"/>
    </source>
</evidence>
<organism evidence="6 7">
    <name type="scientific">Telmatospirillum siberiense</name>
    <dbReference type="NCBI Taxonomy" id="382514"/>
    <lineage>
        <taxon>Bacteria</taxon>
        <taxon>Pseudomonadati</taxon>
        <taxon>Pseudomonadota</taxon>
        <taxon>Alphaproteobacteria</taxon>
        <taxon>Rhodospirillales</taxon>
        <taxon>Rhodospirillaceae</taxon>
        <taxon>Telmatospirillum</taxon>
    </lineage>
</organism>
<dbReference type="Proteomes" id="UP000233293">
    <property type="component" value="Unassembled WGS sequence"/>
</dbReference>
<sequence>MQSTALRYFLEVVRTGSITEASRRLNVAGSAISRQISRLEEDLGVPLFERRPRGMILSQAGELLAHHARRTLLDLEHVVTEIRRLRGLTTGIVRLGGTEGFAAGLLPDAIYDFRNRYPGIRFDLKILPSAEVTKLVRDGDLDIGLTFVLSPEPGIKVEATRRAPLIALMPPGHPFASREALTLADLVAQPLALPERNSTARQLFDIACGLEGLSVEPVLTTNHMASLWRFVSSGGGLTIAGYVTPYSHIRQGLMVARPIIGEALDQRRYEVQTMAGRRLPEAVAAFLDHLLAYLQECEEKVVSFLAGADTAPPSSLGLDTEK</sequence>
<proteinExistence type="inferred from homology"/>
<dbReference type="Pfam" id="PF03466">
    <property type="entry name" value="LysR_substrate"/>
    <property type="match status" value="1"/>
</dbReference>
<keyword evidence="7" id="KW-1185">Reference proteome</keyword>
<keyword evidence="2" id="KW-0805">Transcription regulation</keyword>
<dbReference type="PROSITE" id="PS50931">
    <property type="entry name" value="HTH_LYSR"/>
    <property type="match status" value="1"/>
</dbReference>
<evidence type="ECO:0000256" key="4">
    <source>
        <dbReference type="ARBA" id="ARBA00023163"/>
    </source>
</evidence>
<dbReference type="AlphaFoldDB" id="A0A2N3PZ60"/>
<feature type="domain" description="HTH lysR-type" evidence="5">
    <location>
        <begin position="1"/>
        <end position="58"/>
    </location>
</feature>
<evidence type="ECO:0000259" key="5">
    <source>
        <dbReference type="PROSITE" id="PS50931"/>
    </source>
</evidence>
<dbReference type="Gene3D" id="3.40.190.290">
    <property type="match status" value="1"/>
</dbReference>
<dbReference type="InterPro" id="IPR036390">
    <property type="entry name" value="WH_DNA-bd_sf"/>
</dbReference>
<dbReference type="InterPro" id="IPR050950">
    <property type="entry name" value="HTH-type_LysR_regulators"/>
</dbReference>
<protein>
    <submittedName>
        <fullName evidence="6">LysR family transcriptional regulator</fullName>
    </submittedName>
</protein>
<dbReference type="PANTHER" id="PTHR30419">
    <property type="entry name" value="HTH-TYPE TRANSCRIPTIONAL REGULATOR YBHD"/>
    <property type="match status" value="1"/>
</dbReference>
<dbReference type="InterPro" id="IPR000847">
    <property type="entry name" value="LysR_HTH_N"/>
</dbReference>
<dbReference type="SUPFAM" id="SSF46785">
    <property type="entry name" value="Winged helix' DNA-binding domain"/>
    <property type="match status" value="1"/>
</dbReference>
<dbReference type="GO" id="GO:0003677">
    <property type="term" value="F:DNA binding"/>
    <property type="evidence" value="ECO:0007669"/>
    <property type="project" value="UniProtKB-KW"/>
</dbReference>
<dbReference type="PANTHER" id="PTHR30419:SF8">
    <property type="entry name" value="NITROGEN ASSIMILATION TRANSCRIPTIONAL ACTIVATOR-RELATED"/>
    <property type="match status" value="1"/>
</dbReference>
<keyword evidence="4" id="KW-0804">Transcription</keyword>
<keyword evidence="3" id="KW-0238">DNA-binding</keyword>
<dbReference type="InterPro" id="IPR005119">
    <property type="entry name" value="LysR_subst-bd"/>
</dbReference>
<dbReference type="Gene3D" id="1.10.10.10">
    <property type="entry name" value="Winged helix-like DNA-binding domain superfamily/Winged helix DNA-binding domain"/>
    <property type="match status" value="1"/>
</dbReference>
<dbReference type="OrthoDB" id="5297263at2"/>
<gene>
    <name evidence="6" type="ORF">CWS72_06210</name>
</gene>
<evidence type="ECO:0000256" key="1">
    <source>
        <dbReference type="ARBA" id="ARBA00009437"/>
    </source>
</evidence>
<dbReference type="GO" id="GO:0003700">
    <property type="term" value="F:DNA-binding transcription factor activity"/>
    <property type="evidence" value="ECO:0007669"/>
    <property type="project" value="InterPro"/>
</dbReference>
<evidence type="ECO:0000313" key="6">
    <source>
        <dbReference type="EMBL" id="PKU25693.1"/>
    </source>
</evidence>
<reference evidence="7" key="1">
    <citation type="submission" date="2017-12" db="EMBL/GenBank/DDBJ databases">
        <title>Draft genome sequence of Telmatospirillum siberiense 26-4b1T, an acidotolerant peatland alphaproteobacterium potentially involved in sulfur cycling.</title>
        <authorList>
            <person name="Hausmann B."/>
            <person name="Pjevac P."/>
            <person name="Schreck K."/>
            <person name="Herbold C.W."/>
            <person name="Daims H."/>
            <person name="Wagner M."/>
            <person name="Pester M."/>
            <person name="Loy A."/>
        </authorList>
    </citation>
    <scope>NUCLEOTIDE SEQUENCE [LARGE SCALE GENOMIC DNA]</scope>
    <source>
        <strain evidence="7">26-4b1</strain>
    </source>
</reference>
<name>A0A2N3PZ60_9PROT</name>
<dbReference type="EMBL" id="PIUM01000004">
    <property type="protein sequence ID" value="PKU25693.1"/>
    <property type="molecule type" value="Genomic_DNA"/>
</dbReference>
<dbReference type="RefSeq" id="WP_101249748.1">
    <property type="nucleotide sequence ID" value="NZ_PIUM01000004.1"/>
</dbReference>
<comment type="caution">
    <text evidence="6">The sequence shown here is derived from an EMBL/GenBank/DDBJ whole genome shotgun (WGS) entry which is preliminary data.</text>
</comment>
<dbReference type="PRINTS" id="PR00039">
    <property type="entry name" value="HTHLYSR"/>
</dbReference>
<comment type="similarity">
    <text evidence="1">Belongs to the LysR transcriptional regulatory family.</text>
</comment>
<evidence type="ECO:0000256" key="2">
    <source>
        <dbReference type="ARBA" id="ARBA00023015"/>
    </source>
</evidence>
<accession>A0A2N3PZ60</accession>
<evidence type="ECO:0000256" key="3">
    <source>
        <dbReference type="ARBA" id="ARBA00023125"/>
    </source>
</evidence>
<dbReference type="SUPFAM" id="SSF53850">
    <property type="entry name" value="Periplasmic binding protein-like II"/>
    <property type="match status" value="1"/>
</dbReference>